<dbReference type="Proteomes" id="UP000887581">
    <property type="component" value="Unplaced"/>
</dbReference>
<dbReference type="GO" id="GO:0005737">
    <property type="term" value="C:cytoplasm"/>
    <property type="evidence" value="ECO:0007669"/>
    <property type="project" value="TreeGrafter"/>
</dbReference>
<dbReference type="SMART" id="SM00225">
    <property type="entry name" value="BTB"/>
    <property type="match status" value="1"/>
</dbReference>
<feature type="domain" description="BTB" evidence="1">
    <location>
        <begin position="155"/>
        <end position="271"/>
    </location>
</feature>
<dbReference type="InterPro" id="IPR003131">
    <property type="entry name" value="T1-type_BTB"/>
</dbReference>
<dbReference type="InterPro" id="IPR011333">
    <property type="entry name" value="SKP1/BTB/POZ_sf"/>
</dbReference>
<dbReference type="FunFam" id="3.30.710.10:FF:000005">
    <property type="entry name" value="Potassium channel tetramerization domain-containing 17"/>
    <property type="match status" value="1"/>
</dbReference>
<dbReference type="GO" id="GO:0043161">
    <property type="term" value="P:proteasome-mediated ubiquitin-dependent protein catabolic process"/>
    <property type="evidence" value="ECO:0007669"/>
    <property type="project" value="TreeGrafter"/>
</dbReference>
<evidence type="ECO:0000259" key="1">
    <source>
        <dbReference type="SMART" id="SM00225"/>
    </source>
</evidence>
<keyword evidence="2" id="KW-1185">Reference proteome</keyword>
<evidence type="ECO:0000313" key="3">
    <source>
        <dbReference type="WBParaSite" id="sdigi.contig136.g5055.t1"/>
    </source>
</evidence>
<dbReference type="SUPFAM" id="SSF54695">
    <property type="entry name" value="POZ domain"/>
    <property type="match status" value="1"/>
</dbReference>
<dbReference type="Gene3D" id="3.30.70.2000">
    <property type="match status" value="1"/>
</dbReference>
<protein>
    <submittedName>
        <fullName evidence="3">BTB domain-containing protein</fullName>
    </submittedName>
</protein>
<dbReference type="InterPro" id="IPR000210">
    <property type="entry name" value="BTB/POZ_dom"/>
</dbReference>
<accession>A0A915PL97</accession>
<dbReference type="PANTHER" id="PTHR14958:SF29">
    <property type="entry name" value="INSOMNIAC, ISOFORM B"/>
    <property type="match status" value="1"/>
</dbReference>
<sequence length="384" mass="42964">MKDGHHISDIFVEKLVTDSVSWLAALPQGGLRVVLIEIAQNSVLVFFISSLPEFLDAYKLHVFTKAVDLMCLLFVGSKIALQMASASIGLDDVASSSDDLMDEQSAHFSITSLHNAISGTNISEISVHHSASGMDIEQEQMIPDRHRLDAALSKMWIRLNVGGTVSFLCCFAKEALKEIFQTTRQTLCREANSFLARLCKEDDELPSQKDGTGAILIDRDPEYFAPVLNYLRHGKLVVNKNVSIEGVLEEAEFYNLPRLIQLCTERLAECGLKKSKQTKHVYRVLQCHEEELTNVVSAMSDGWKLVQLIPIGQFQYQSDMQSEFLCVVSREFPDNEIKNGEHTDLTDRVKALQQKARPVGCFNCFASFSRSLLMLNNTVGFADH</sequence>
<dbReference type="AlphaFoldDB" id="A0A915PL97"/>
<dbReference type="GO" id="GO:0031463">
    <property type="term" value="C:Cul3-RING ubiquitin ligase complex"/>
    <property type="evidence" value="ECO:0007669"/>
    <property type="project" value="TreeGrafter"/>
</dbReference>
<reference evidence="3" key="1">
    <citation type="submission" date="2022-11" db="UniProtKB">
        <authorList>
            <consortium name="WormBaseParasite"/>
        </authorList>
    </citation>
    <scope>IDENTIFICATION</scope>
</reference>
<dbReference type="PANTHER" id="PTHR14958">
    <property type="entry name" value="POTASSIUM CHANNEL TETRAMERISATION DOMAIN CONTAINING PROTEIN"/>
    <property type="match status" value="1"/>
</dbReference>
<proteinExistence type="predicted"/>
<dbReference type="GO" id="GO:0051260">
    <property type="term" value="P:protein homooligomerization"/>
    <property type="evidence" value="ECO:0007669"/>
    <property type="project" value="InterPro"/>
</dbReference>
<dbReference type="GO" id="GO:0097602">
    <property type="term" value="F:cullin family protein binding"/>
    <property type="evidence" value="ECO:0007669"/>
    <property type="project" value="TreeGrafter"/>
</dbReference>
<organism evidence="2 3">
    <name type="scientific">Setaria digitata</name>
    <dbReference type="NCBI Taxonomy" id="48799"/>
    <lineage>
        <taxon>Eukaryota</taxon>
        <taxon>Metazoa</taxon>
        <taxon>Ecdysozoa</taxon>
        <taxon>Nematoda</taxon>
        <taxon>Chromadorea</taxon>
        <taxon>Rhabditida</taxon>
        <taxon>Spirurina</taxon>
        <taxon>Spiruromorpha</taxon>
        <taxon>Filarioidea</taxon>
        <taxon>Setariidae</taxon>
        <taxon>Setaria</taxon>
    </lineage>
</organism>
<dbReference type="Gene3D" id="3.30.710.10">
    <property type="entry name" value="Potassium Channel Kv1.1, Chain A"/>
    <property type="match status" value="1"/>
</dbReference>
<dbReference type="Pfam" id="PF02214">
    <property type="entry name" value="BTB_2"/>
    <property type="match status" value="1"/>
</dbReference>
<dbReference type="CDD" id="cd18362">
    <property type="entry name" value="BTB_POZ_KCTD2-like"/>
    <property type="match status" value="1"/>
</dbReference>
<name>A0A915PL97_9BILA</name>
<evidence type="ECO:0000313" key="2">
    <source>
        <dbReference type="Proteomes" id="UP000887581"/>
    </source>
</evidence>
<dbReference type="WBParaSite" id="sdigi.contig136.g5055.t1">
    <property type="protein sequence ID" value="sdigi.contig136.g5055.t1"/>
    <property type="gene ID" value="sdigi.contig136.g5055"/>
</dbReference>
<dbReference type="Gene3D" id="6.10.140.750">
    <property type="match status" value="1"/>
</dbReference>